<gene>
    <name evidence="1" type="ORF">GEV33_002356</name>
</gene>
<keyword evidence="2" id="KW-1185">Reference proteome</keyword>
<sequence length="361" mass="41351">MNTFFPPTRHIEARIPHRTADRFALGSPPTHAFHQFLPPPTPEWLFLDALFRMGRKELINARIEIVKSPQFVEGRQPPPNVFIAKFYNVLTFMRVVLRELRRYPRRSGNVSSSPLGIKLYVVAVDVLRVIKVLIYLISLRGDVASFRHRALAINQRGRDGKTGAVTVRLFLLVTSPQEVHSEGDVANVFALLFTIYSYVVVMDEMLKKAQAGGSVVDREKVWTLAFAADLVIVAKSEREMKKEENEWNWERRKTEQINEFKELGYTFKERATDEAHIREIVRKGNKEEYDDIDDVPELDRENIDVRGRDLGMEGTKGGVTPGYTVTKECKRNTLGVKAGKRAAKFEDKMDEREECGILPEC</sequence>
<evidence type="ECO:0000313" key="2">
    <source>
        <dbReference type="Proteomes" id="UP000719412"/>
    </source>
</evidence>
<reference evidence="1" key="2">
    <citation type="submission" date="2021-08" db="EMBL/GenBank/DDBJ databases">
        <authorList>
            <person name="Eriksson T."/>
        </authorList>
    </citation>
    <scope>NUCLEOTIDE SEQUENCE</scope>
    <source>
        <strain evidence="1">Stoneville</strain>
        <tissue evidence="1">Whole head</tissue>
    </source>
</reference>
<comment type="caution">
    <text evidence="1">The sequence shown here is derived from an EMBL/GenBank/DDBJ whole genome shotgun (WGS) entry which is preliminary data.</text>
</comment>
<name>A0A8J6HKK3_TENMO</name>
<evidence type="ECO:0000313" key="1">
    <source>
        <dbReference type="EMBL" id="KAH0820435.1"/>
    </source>
</evidence>
<proteinExistence type="predicted"/>
<dbReference type="AlphaFoldDB" id="A0A8J6HKK3"/>
<dbReference type="Proteomes" id="UP000719412">
    <property type="component" value="Unassembled WGS sequence"/>
</dbReference>
<reference evidence="1" key="1">
    <citation type="journal article" date="2020" name="J Insects Food Feed">
        <title>The yellow mealworm (Tenebrio molitor) genome: a resource for the emerging insects as food and feed industry.</title>
        <authorList>
            <person name="Eriksson T."/>
            <person name="Andere A."/>
            <person name="Kelstrup H."/>
            <person name="Emery V."/>
            <person name="Picard C."/>
        </authorList>
    </citation>
    <scope>NUCLEOTIDE SEQUENCE</scope>
    <source>
        <strain evidence="1">Stoneville</strain>
        <tissue evidence="1">Whole head</tissue>
    </source>
</reference>
<dbReference type="EMBL" id="JABDTM020011909">
    <property type="protein sequence ID" value="KAH0820435.1"/>
    <property type="molecule type" value="Genomic_DNA"/>
</dbReference>
<accession>A0A8J6HKK3</accession>
<organism evidence="1 2">
    <name type="scientific">Tenebrio molitor</name>
    <name type="common">Yellow mealworm beetle</name>
    <dbReference type="NCBI Taxonomy" id="7067"/>
    <lineage>
        <taxon>Eukaryota</taxon>
        <taxon>Metazoa</taxon>
        <taxon>Ecdysozoa</taxon>
        <taxon>Arthropoda</taxon>
        <taxon>Hexapoda</taxon>
        <taxon>Insecta</taxon>
        <taxon>Pterygota</taxon>
        <taxon>Neoptera</taxon>
        <taxon>Endopterygota</taxon>
        <taxon>Coleoptera</taxon>
        <taxon>Polyphaga</taxon>
        <taxon>Cucujiformia</taxon>
        <taxon>Tenebrionidae</taxon>
        <taxon>Tenebrio</taxon>
    </lineage>
</organism>
<protein>
    <submittedName>
        <fullName evidence="1">Uncharacterized protein</fullName>
    </submittedName>
</protein>